<dbReference type="AlphaFoldDB" id="A0A2A2WP14"/>
<comment type="caution">
    <text evidence="2">The sequence shown here is derived from an EMBL/GenBank/DDBJ whole genome shotgun (WGS) entry which is preliminary data.</text>
</comment>
<feature type="transmembrane region" description="Helical" evidence="1">
    <location>
        <begin position="96"/>
        <end position="114"/>
    </location>
</feature>
<name>A0A2A2WP14_9ACTN</name>
<gene>
    <name evidence="2" type="ORF">CEY15_11505</name>
</gene>
<dbReference type="Proteomes" id="UP000218810">
    <property type="component" value="Unassembled WGS sequence"/>
</dbReference>
<dbReference type="EMBL" id="NTGA01000019">
    <property type="protein sequence ID" value="PAY22938.1"/>
    <property type="molecule type" value="Genomic_DNA"/>
</dbReference>
<keyword evidence="3" id="KW-1185">Reference proteome</keyword>
<reference evidence="3" key="1">
    <citation type="submission" date="2017-09" db="EMBL/GenBank/DDBJ databases">
        <authorList>
            <person name="Zhang Y."/>
            <person name="Huang X."/>
            <person name="Liu J."/>
            <person name="Lu L."/>
            <person name="Peng K."/>
        </authorList>
    </citation>
    <scope>NUCLEOTIDE SEQUENCE [LARGE SCALE GENOMIC DNA]</scope>
    <source>
        <strain evidence="3">S-XJ-1</strain>
    </source>
</reference>
<sequence length="115" mass="12336">MNAVLVVVVLFYLGAMAELLTAIARSRDRRRLFLAALAVVFTLVAARALLPVTAVTVWGWVAATTVYAAAAGLAFRRSRSLPWIDPDASGRELAGSAVWLLVLLALTTLTLRSLL</sequence>
<feature type="transmembrane region" description="Helical" evidence="1">
    <location>
        <begin position="32"/>
        <end position="50"/>
    </location>
</feature>
<keyword evidence="1" id="KW-1133">Transmembrane helix</keyword>
<keyword evidence="1" id="KW-0472">Membrane</keyword>
<dbReference type="RefSeq" id="WP_095718565.1">
    <property type="nucleotide sequence ID" value="NZ_NTGA01000019.1"/>
</dbReference>
<keyword evidence="1" id="KW-0812">Transmembrane</keyword>
<accession>A0A2A2WP14</accession>
<evidence type="ECO:0000313" key="3">
    <source>
        <dbReference type="Proteomes" id="UP000218810"/>
    </source>
</evidence>
<proteinExistence type="predicted"/>
<evidence type="ECO:0000256" key="1">
    <source>
        <dbReference type="SAM" id="Phobius"/>
    </source>
</evidence>
<feature type="transmembrane region" description="Helical" evidence="1">
    <location>
        <begin position="6"/>
        <end position="25"/>
    </location>
</feature>
<protein>
    <submittedName>
        <fullName evidence="2">Uncharacterized protein</fullName>
    </submittedName>
</protein>
<organism evidence="2 3">
    <name type="scientific">Dietzia natronolimnaea</name>
    <dbReference type="NCBI Taxonomy" id="161920"/>
    <lineage>
        <taxon>Bacteria</taxon>
        <taxon>Bacillati</taxon>
        <taxon>Actinomycetota</taxon>
        <taxon>Actinomycetes</taxon>
        <taxon>Mycobacteriales</taxon>
        <taxon>Dietziaceae</taxon>
        <taxon>Dietzia</taxon>
    </lineage>
</organism>
<feature type="transmembrane region" description="Helical" evidence="1">
    <location>
        <begin position="56"/>
        <end position="75"/>
    </location>
</feature>
<evidence type="ECO:0000313" key="2">
    <source>
        <dbReference type="EMBL" id="PAY22938.1"/>
    </source>
</evidence>